<name>A0ABV6N8I9_9PSEU</name>
<evidence type="ECO:0000313" key="3">
    <source>
        <dbReference type="Proteomes" id="UP001589810"/>
    </source>
</evidence>
<organism evidence="2 3">
    <name type="scientific">Kutzneria chonburiensis</name>
    <dbReference type="NCBI Taxonomy" id="1483604"/>
    <lineage>
        <taxon>Bacteria</taxon>
        <taxon>Bacillati</taxon>
        <taxon>Actinomycetota</taxon>
        <taxon>Actinomycetes</taxon>
        <taxon>Pseudonocardiales</taxon>
        <taxon>Pseudonocardiaceae</taxon>
        <taxon>Kutzneria</taxon>
    </lineage>
</organism>
<keyword evidence="1" id="KW-0812">Transmembrane</keyword>
<gene>
    <name evidence="2" type="ORF">ACFFH7_45055</name>
</gene>
<keyword evidence="1" id="KW-0472">Membrane</keyword>
<dbReference type="RefSeq" id="WP_273941841.1">
    <property type="nucleotide sequence ID" value="NZ_CP097263.1"/>
</dbReference>
<accession>A0ABV6N8I9</accession>
<feature type="transmembrane region" description="Helical" evidence="1">
    <location>
        <begin position="55"/>
        <end position="79"/>
    </location>
</feature>
<sequence length="137" mass="14258">MDTTVTARRTLPVWAVSVLALLVAAVVTELYGLLLPLVGIPMLVGNILEGVPSPITVGMFAMGCAFAGFWGTILAVLIARFARRPARTYVVTTSILVAVSLLSPLTGVGPLSTRIALCVAHLIAAAIVIPVVARRLA</sequence>
<feature type="transmembrane region" description="Helical" evidence="1">
    <location>
        <begin position="12"/>
        <end position="35"/>
    </location>
</feature>
<comment type="caution">
    <text evidence="2">The sequence shown here is derived from an EMBL/GenBank/DDBJ whole genome shotgun (WGS) entry which is preliminary data.</text>
</comment>
<protein>
    <submittedName>
        <fullName evidence="2">DUF6069 family protein</fullName>
    </submittedName>
</protein>
<reference evidence="2 3" key="1">
    <citation type="submission" date="2024-09" db="EMBL/GenBank/DDBJ databases">
        <authorList>
            <person name="Sun Q."/>
            <person name="Mori K."/>
        </authorList>
    </citation>
    <scope>NUCLEOTIDE SEQUENCE [LARGE SCALE GENOMIC DNA]</scope>
    <source>
        <strain evidence="2 3">TBRC 1432</strain>
    </source>
</reference>
<feature type="transmembrane region" description="Helical" evidence="1">
    <location>
        <begin position="86"/>
        <end position="105"/>
    </location>
</feature>
<evidence type="ECO:0000313" key="2">
    <source>
        <dbReference type="EMBL" id="MFC0548744.1"/>
    </source>
</evidence>
<feature type="transmembrane region" description="Helical" evidence="1">
    <location>
        <begin position="111"/>
        <end position="133"/>
    </location>
</feature>
<dbReference type="InterPro" id="IPR045713">
    <property type="entry name" value="DUF6069"/>
</dbReference>
<dbReference type="Pfam" id="PF19545">
    <property type="entry name" value="DUF6069"/>
    <property type="match status" value="1"/>
</dbReference>
<evidence type="ECO:0000256" key="1">
    <source>
        <dbReference type="SAM" id="Phobius"/>
    </source>
</evidence>
<keyword evidence="1" id="KW-1133">Transmembrane helix</keyword>
<keyword evidence="3" id="KW-1185">Reference proteome</keyword>
<dbReference type="EMBL" id="JBHLUD010000019">
    <property type="protein sequence ID" value="MFC0548744.1"/>
    <property type="molecule type" value="Genomic_DNA"/>
</dbReference>
<proteinExistence type="predicted"/>
<dbReference type="Proteomes" id="UP001589810">
    <property type="component" value="Unassembled WGS sequence"/>
</dbReference>